<dbReference type="GO" id="GO:0016810">
    <property type="term" value="F:hydrolase activity, acting on carbon-nitrogen (but not peptide) bonds"/>
    <property type="evidence" value="ECO:0007669"/>
    <property type="project" value="InterPro"/>
</dbReference>
<dbReference type="InterPro" id="IPR002509">
    <property type="entry name" value="NODB_dom"/>
</dbReference>
<dbReference type="PANTHER" id="PTHR46471">
    <property type="entry name" value="CHITIN DEACETYLASE"/>
    <property type="match status" value="1"/>
</dbReference>
<evidence type="ECO:0000256" key="6">
    <source>
        <dbReference type="SAM" id="MobiDB-lite"/>
    </source>
</evidence>
<dbReference type="Proteomes" id="UP000193498">
    <property type="component" value="Unassembled WGS sequence"/>
</dbReference>
<evidence type="ECO:0000256" key="1">
    <source>
        <dbReference type="ARBA" id="ARBA00001941"/>
    </source>
</evidence>
<protein>
    <submittedName>
        <fullName evidence="9">Glycoside hydrolase/deacetylase</fullName>
    </submittedName>
</protein>
<dbReference type="EMBL" id="MCFE01000207">
    <property type="protein sequence ID" value="ORX94347.1"/>
    <property type="molecule type" value="Genomic_DNA"/>
</dbReference>
<evidence type="ECO:0000313" key="10">
    <source>
        <dbReference type="Proteomes" id="UP000193498"/>
    </source>
</evidence>
<accession>A0A1Y1Y8M6</accession>
<dbReference type="PROSITE" id="PS51677">
    <property type="entry name" value="NODB"/>
    <property type="match status" value="1"/>
</dbReference>
<feature type="region of interest" description="Disordered" evidence="6">
    <location>
        <begin position="246"/>
        <end position="268"/>
    </location>
</feature>
<dbReference type="Gene3D" id="3.20.20.370">
    <property type="entry name" value="Glycoside hydrolase/deacetylase"/>
    <property type="match status" value="1"/>
</dbReference>
<feature type="domain" description="NodB homology" evidence="8">
    <location>
        <begin position="36"/>
        <end position="224"/>
    </location>
</feature>
<evidence type="ECO:0000256" key="3">
    <source>
        <dbReference type="ARBA" id="ARBA00022729"/>
    </source>
</evidence>
<keyword evidence="4 9" id="KW-0378">Hydrolase</keyword>
<keyword evidence="10" id="KW-1185">Reference proteome</keyword>
<dbReference type="Pfam" id="PF01522">
    <property type="entry name" value="Polysacc_deac_1"/>
    <property type="match status" value="1"/>
</dbReference>
<evidence type="ECO:0000256" key="7">
    <source>
        <dbReference type="SAM" id="SignalP"/>
    </source>
</evidence>
<feature type="chain" id="PRO_5012011002" evidence="7">
    <location>
        <begin position="22"/>
        <end position="369"/>
    </location>
</feature>
<dbReference type="InterPro" id="IPR011330">
    <property type="entry name" value="Glyco_hydro/deAcase_b/a-brl"/>
</dbReference>
<dbReference type="CDD" id="cd10951">
    <property type="entry name" value="CE4_ClCDA_like"/>
    <property type="match status" value="1"/>
</dbReference>
<feature type="compositionally biased region" description="Low complexity" evidence="6">
    <location>
        <begin position="283"/>
        <end position="340"/>
    </location>
</feature>
<evidence type="ECO:0000256" key="4">
    <source>
        <dbReference type="ARBA" id="ARBA00022801"/>
    </source>
</evidence>
<gene>
    <name evidence="9" type="ORF">K493DRAFT_302119</name>
</gene>
<comment type="caution">
    <text evidence="9">The sequence shown here is derived from an EMBL/GenBank/DDBJ whole genome shotgun (WGS) entry which is preliminary data.</text>
</comment>
<evidence type="ECO:0000313" key="9">
    <source>
        <dbReference type="EMBL" id="ORX94347.1"/>
    </source>
</evidence>
<dbReference type="SUPFAM" id="SSF88713">
    <property type="entry name" value="Glycoside hydrolase/deacetylase"/>
    <property type="match status" value="1"/>
</dbReference>
<dbReference type="GO" id="GO:0005975">
    <property type="term" value="P:carbohydrate metabolic process"/>
    <property type="evidence" value="ECO:0007669"/>
    <property type="project" value="InterPro"/>
</dbReference>
<feature type="region of interest" description="Disordered" evidence="6">
    <location>
        <begin position="283"/>
        <end position="348"/>
    </location>
</feature>
<reference evidence="9 10" key="1">
    <citation type="submission" date="2016-07" db="EMBL/GenBank/DDBJ databases">
        <title>Pervasive Adenine N6-methylation of Active Genes in Fungi.</title>
        <authorList>
            <consortium name="DOE Joint Genome Institute"/>
            <person name="Mondo S.J."/>
            <person name="Dannebaum R.O."/>
            <person name="Kuo R.C."/>
            <person name="Labutti K."/>
            <person name="Haridas S."/>
            <person name="Kuo A."/>
            <person name="Salamov A."/>
            <person name="Ahrendt S.R."/>
            <person name="Lipzen A."/>
            <person name="Sullivan W."/>
            <person name="Andreopoulos W.B."/>
            <person name="Clum A."/>
            <person name="Lindquist E."/>
            <person name="Daum C."/>
            <person name="Ramamoorthy G.K."/>
            <person name="Gryganskyi A."/>
            <person name="Culley D."/>
            <person name="Magnuson J.K."/>
            <person name="James T.Y."/>
            <person name="O'Malley M.A."/>
            <person name="Stajich J.E."/>
            <person name="Spatafora J.W."/>
            <person name="Visel A."/>
            <person name="Grigoriev I.V."/>
        </authorList>
    </citation>
    <scope>NUCLEOTIDE SEQUENCE [LARGE SCALE GENOMIC DNA]</scope>
    <source>
        <strain evidence="9 10">CBS 931.73</strain>
    </source>
</reference>
<comment type="cofactor">
    <cofactor evidence="1">
        <name>Co(2+)</name>
        <dbReference type="ChEBI" id="CHEBI:48828"/>
    </cofactor>
</comment>
<evidence type="ECO:0000259" key="8">
    <source>
        <dbReference type="PROSITE" id="PS51677"/>
    </source>
</evidence>
<dbReference type="STRING" id="1314790.A0A1Y1Y8M6"/>
<evidence type="ECO:0000256" key="5">
    <source>
        <dbReference type="ARBA" id="ARBA00023277"/>
    </source>
</evidence>
<organism evidence="9 10">
    <name type="scientific">Basidiobolus meristosporus CBS 931.73</name>
    <dbReference type="NCBI Taxonomy" id="1314790"/>
    <lineage>
        <taxon>Eukaryota</taxon>
        <taxon>Fungi</taxon>
        <taxon>Fungi incertae sedis</taxon>
        <taxon>Zoopagomycota</taxon>
        <taxon>Entomophthoromycotina</taxon>
        <taxon>Basidiobolomycetes</taxon>
        <taxon>Basidiobolales</taxon>
        <taxon>Basidiobolaceae</taxon>
        <taxon>Basidiobolus</taxon>
    </lineage>
</organism>
<dbReference type="GO" id="GO:0046872">
    <property type="term" value="F:metal ion binding"/>
    <property type="evidence" value="ECO:0007669"/>
    <property type="project" value="UniProtKB-KW"/>
</dbReference>
<keyword evidence="2" id="KW-0479">Metal-binding</keyword>
<sequence>MVKSLLKCSLVAALCLISVSAQDDGNGFVFKCDKPGDFALTFDDGPSEYTGNLLNILSEKGVKATFFVLGSQVAQDDIGHFLKQTYDAGHQIASHTYDHLDLSSLSVDKIRQQMLDTEAEIKKRTGVTPAMMRPPYGNCNDRCQSVMKDLGYTVIQWNVDSDDWKYMEKPAQYDQLVTNILNKINPSNPSKDSWVSLQHDIHKFSVERTPKIIDSIKAKGYNFVTVAQCLSNRVAAYKNGVIPPASSITSTSVSTPSPTSSSITSTTASVPVSLETSVSTLDSTVASSASPEPTSSATNSTTSITSSISTTSTISSSASTESTTTIEPSHTSSSTSILPSVEAQGSGSITSPMVTLTALVTVLGFFARI</sequence>
<evidence type="ECO:0000256" key="2">
    <source>
        <dbReference type="ARBA" id="ARBA00022723"/>
    </source>
</evidence>
<feature type="signal peptide" evidence="7">
    <location>
        <begin position="1"/>
        <end position="21"/>
    </location>
</feature>
<keyword evidence="3 7" id="KW-0732">Signal</keyword>
<dbReference type="InParanoid" id="A0A1Y1Y8M6"/>
<dbReference type="PANTHER" id="PTHR46471:SF2">
    <property type="entry name" value="CHITIN DEACETYLASE-RELATED"/>
    <property type="match status" value="1"/>
</dbReference>
<proteinExistence type="predicted"/>
<keyword evidence="5" id="KW-0119">Carbohydrate metabolism</keyword>
<name>A0A1Y1Y8M6_9FUNG</name>
<dbReference type="AlphaFoldDB" id="A0A1Y1Y8M6"/>